<evidence type="ECO:0000256" key="1">
    <source>
        <dbReference type="SAM" id="Phobius"/>
    </source>
</evidence>
<reference evidence="2 3" key="1">
    <citation type="submission" date="2021-01" db="EMBL/GenBank/DDBJ databases">
        <title>Whole genome shotgun sequence of Actinoplanes palleronii NBRC 14916.</title>
        <authorList>
            <person name="Komaki H."/>
            <person name="Tamura T."/>
        </authorList>
    </citation>
    <scope>NUCLEOTIDE SEQUENCE [LARGE SCALE GENOMIC DNA]</scope>
    <source>
        <strain evidence="2 3">NBRC 14916</strain>
    </source>
</reference>
<keyword evidence="1" id="KW-0472">Membrane</keyword>
<proteinExistence type="predicted"/>
<comment type="caution">
    <text evidence="2">The sequence shown here is derived from an EMBL/GenBank/DDBJ whole genome shotgun (WGS) entry which is preliminary data.</text>
</comment>
<dbReference type="EMBL" id="BOMS01000026">
    <property type="protein sequence ID" value="GIE65893.1"/>
    <property type="molecule type" value="Genomic_DNA"/>
</dbReference>
<evidence type="ECO:0000313" key="2">
    <source>
        <dbReference type="EMBL" id="GIE65893.1"/>
    </source>
</evidence>
<keyword evidence="1" id="KW-1133">Transmembrane helix</keyword>
<feature type="transmembrane region" description="Helical" evidence="1">
    <location>
        <begin position="164"/>
        <end position="181"/>
    </location>
</feature>
<feature type="transmembrane region" description="Helical" evidence="1">
    <location>
        <begin position="188"/>
        <end position="209"/>
    </location>
</feature>
<feature type="transmembrane region" description="Helical" evidence="1">
    <location>
        <begin position="12"/>
        <end position="34"/>
    </location>
</feature>
<feature type="transmembrane region" description="Helical" evidence="1">
    <location>
        <begin position="237"/>
        <end position="257"/>
    </location>
</feature>
<dbReference type="Proteomes" id="UP000624709">
    <property type="component" value="Unassembled WGS sequence"/>
</dbReference>
<protein>
    <submittedName>
        <fullName evidence="2">Uncharacterized protein</fullName>
    </submittedName>
</protein>
<evidence type="ECO:0000313" key="3">
    <source>
        <dbReference type="Proteomes" id="UP000624709"/>
    </source>
</evidence>
<organism evidence="2 3">
    <name type="scientific">Actinoplanes palleronii</name>
    <dbReference type="NCBI Taxonomy" id="113570"/>
    <lineage>
        <taxon>Bacteria</taxon>
        <taxon>Bacillati</taxon>
        <taxon>Actinomycetota</taxon>
        <taxon>Actinomycetes</taxon>
        <taxon>Micromonosporales</taxon>
        <taxon>Micromonosporaceae</taxon>
        <taxon>Actinoplanes</taxon>
    </lineage>
</organism>
<sequence length="433" mass="46486">MFGFAPAIVNSMVGHVSMATAGLLPVIVSLNIAAWTTTKRRRVGIGLGLAALAQVLIGEEILFQAGLATFVMLVVQLLSRPKTFWSAVPGALWVYAWALAVFLPLAAYPLYTQLFGPMRSQDSPFWIDYFAADLTSFTTRSENIWNGPANEIAALPGGGPAEHLVYLGLPLLLTCLAMILLRQADPRVRAAGAGFVTFAVLSMGGTLWVHGEQTKLAMPYHLLGKVPVLERALPSRLGVVTAMFAAALLALALDALACSARSSARTLAAAGLVGLVAVTLLPRPLAVEPVPDIPRYFSTAARELPHGTRAFVVPVATPHHTEPMRWQQAADFSYSTPDGYFLAPSGEERRTLIGVNPGPIEQVFVSLEEDGTVPAITPELSQALWKQLDDWGVTTVILGPSVHFQQHADLLTRFLGEPRVDADGVKVWFLAPA</sequence>
<accession>A0ABQ4B5G5</accession>
<feature type="transmembrane region" description="Helical" evidence="1">
    <location>
        <begin position="264"/>
        <end position="281"/>
    </location>
</feature>
<keyword evidence="1" id="KW-0812">Transmembrane</keyword>
<keyword evidence="3" id="KW-1185">Reference proteome</keyword>
<gene>
    <name evidence="2" type="ORF">Apa02nite_020010</name>
</gene>
<name>A0ABQ4B5G5_9ACTN</name>
<feature type="transmembrane region" description="Helical" evidence="1">
    <location>
        <begin position="63"/>
        <end position="79"/>
    </location>
</feature>
<feature type="transmembrane region" description="Helical" evidence="1">
    <location>
        <begin position="91"/>
        <end position="111"/>
    </location>
</feature>